<proteinExistence type="predicted"/>
<dbReference type="GO" id="GO:0003682">
    <property type="term" value="F:chromatin binding"/>
    <property type="evidence" value="ECO:0007669"/>
    <property type="project" value="TreeGrafter"/>
</dbReference>
<keyword evidence="1" id="KW-0175">Coiled coil</keyword>
<dbReference type="Pfam" id="PF25078">
    <property type="entry name" value="DUF7801"/>
    <property type="match status" value="1"/>
</dbReference>
<dbReference type="Pfam" id="PF15456">
    <property type="entry name" value="Uds1"/>
    <property type="match status" value="1"/>
</dbReference>
<dbReference type="AlphaFoldDB" id="A0A8K0NFI4"/>
<dbReference type="Proteomes" id="UP000811619">
    <property type="component" value="Unassembled WGS sequence"/>
</dbReference>
<evidence type="ECO:0008006" key="7">
    <source>
        <dbReference type="Google" id="ProtNLM"/>
    </source>
</evidence>
<gene>
    <name evidence="5" type="ORF">E4U42_006793</name>
</gene>
<protein>
    <recommendedName>
        <fullName evidence="7">Up-regulated during septation protein 1 domain-containing protein</fullName>
    </recommendedName>
</protein>
<dbReference type="GO" id="GO:0007076">
    <property type="term" value="P:mitotic chromosome condensation"/>
    <property type="evidence" value="ECO:0007669"/>
    <property type="project" value="TreeGrafter"/>
</dbReference>
<organism evidence="5 6">
    <name type="scientific">Claviceps africana</name>
    <dbReference type="NCBI Taxonomy" id="83212"/>
    <lineage>
        <taxon>Eukaryota</taxon>
        <taxon>Fungi</taxon>
        <taxon>Dikarya</taxon>
        <taxon>Ascomycota</taxon>
        <taxon>Pezizomycotina</taxon>
        <taxon>Sordariomycetes</taxon>
        <taxon>Hypocreomycetidae</taxon>
        <taxon>Hypocreales</taxon>
        <taxon>Clavicipitaceae</taxon>
        <taxon>Claviceps</taxon>
    </lineage>
</organism>
<evidence type="ECO:0000313" key="5">
    <source>
        <dbReference type="EMBL" id="KAG5918609.1"/>
    </source>
</evidence>
<feature type="coiled-coil region" evidence="1">
    <location>
        <begin position="918"/>
        <end position="945"/>
    </location>
</feature>
<feature type="coiled-coil region" evidence="1">
    <location>
        <begin position="808"/>
        <end position="891"/>
    </location>
</feature>
<dbReference type="SUPFAM" id="SSF90257">
    <property type="entry name" value="Myosin rod fragments"/>
    <property type="match status" value="1"/>
</dbReference>
<feature type="compositionally biased region" description="Acidic residues" evidence="2">
    <location>
        <begin position="459"/>
        <end position="469"/>
    </location>
</feature>
<feature type="coiled-coil region" evidence="1">
    <location>
        <begin position="142"/>
        <end position="169"/>
    </location>
</feature>
<evidence type="ECO:0000313" key="6">
    <source>
        <dbReference type="Proteomes" id="UP000811619"/>
    </source>
</evidence>
<dbReference type="PANTHER" id="PTHR43941">
    <property type="entry name" value="STRUCTURAL MAINTENANCE OF CHROMOSOMES PROTEIN 2"/>
    <property type="match status" value="1"/>
</dbReference>
<feature type="domain" description="Up-regulated during septation protein 1" evidence="3">
    <location>
        <begin position="71"/>
        <end position="188"/>
    </location>
</feature>
<sequence length="956" mass="107558">MNGYPASRNPNDYGVADLSPLALRSNSKNDELGQEGIMNEIGQDDTRFSQTSGPTPIPRSARVDLRDPIQIHLLTETALLDSQGYEILSQEEVDELKKQAELLSQRVESTRSNLAIQSKYLDAAVSMARLDQGNDDADDYRSQESERERIECERKCDELASELLELEKRLLIPHRKIVEHTAAILQLTHKASKKKTSPQNGHLVNGIPGSPESLYAYSHGRNSSSGPIGDDTYFDEPSGYQLDGVERARRNVIEIPLKSPNREQNQMRVELDRMREENTHLRSQTDDLLKKLQGFNVSLRDTIVRFNPEVNHDYEEPPQVCATPDIKLADLLKSQVEYLESGLVAVQAEQDSFAGGHEIGERIEAINLQIRDMLMVTDAHYTPDTIPPENDVNGQIAYLEESIRSIDLLLARTCNSSNGIDDTGPVLSDLWESFQRGFAEAKKRKDDRRRNRADKGLPEDDEDMSDDEGFDTAEHYSLESFSNRVRWMHAQALTLRDQKYVLKRQIKQQRELNNKSDAEKDEEIARKEEYLEESRQLLSRAEKDAADAQRLLSETLTELEEAKTAAGEALDHASTRVQERDDKILELEGKLKAAQDSLTLAEKDLSTAQSGTEEKMTDMTAQMAAMTQERQAADETAKQLQKELAELTAQIAALTQEKEAADQTTNGLEKKLADMTAQVAAVTQEKAAAENTVKELEQNLADLTTQVTTITQDNKSASDKTTQKLEQKLAEITAQVVALTQEKKTADEATKELKKELAVKVKQFRVKDDEVDLLNMTIAELKTEVTIARAELDGAYGSRAERAAEVAAIKQSSESLKLQNQVDRLKKELSATVEELEAVTRETIGSEKEKTDVEAKLDEALAARTSLETELEKARDRMAKLQEELDAERLKIRSDGSRPGAGASMLSERFRATMREERKKFHEDLREERSRCRKLEEELVRLKRSQGPSRSPLSPR</sequence>
<dbReference type="Gene3D" id="1.10.287.1490">
    <property type="match status" value="1"/>
</dbReference>
<evidence type="ECO:0000256" key="1">
    <source>
        <dbReference type="SAM" id="Coils"/>
    </source>
</evidence>
<feature type="coiled-coil region" evidence="1">
    <location>
        <begin position="502"/>
        <end position="756"/>
    </location>
</feature>
<dbReference type="GO" id="GO:0000785">
    <property type="term" value="C:chromatin"/>
    <property type="evidence" value="ECO:0007669"/>
    <property type="project" value="TreeGrafter"/>
</dbReference>
<feature type="domain" description="DUF7801" evidence="4">
    <location>
        <begin position="764"/>
        <end position="813"/>
    </location>
</feature>
<dbReference type="PANTHER" id="PTHR43941:SF1">
    <property type="entry name" value="STRUCTURAL MAINTENANCE OF CHROMOSOMES PROTEIN 2"/>
    <property type="match status" value="1"/>
</dbReference>
<evidence type="ECO:0000259" key="3">
    <source>
        <dbReference type="Pfam" id="PF15456"/>
    </source>
</evidence>
<dbReference type="InterPro" id="IPR029191">
    <property type="entry name" value="Uds1"/>
</dbReference>
<evidence type="ECO:0000259" key="4">
    <source>
        <dbReference type="Pfam" id="PF25078"/>
    </source>
</evidence>
<reference evidence="5" key="1">
    <citation type="journal article" date="2020" name="bioRxiv">
        <title>Whole genome comparisons of ergot fungi reveals the divergence and evolution of species within the genus Claviceps are the result of varying mechanisms driving genome evolution and host range expansion.</title>
        <authorList>
            <person name="Wyka S.A."/>
            <person name="Mondo S.J."/>
            <person name="Liu M."/>
            <person name="Dettman J."/>
            <person name="Nalam V."/>
            <person name="Broders K.D."/>
        </authorList>
    </citation>
    <scope>NUCLEOTIDE SEQUENCE</scope>
    <source>
        <strain evidence="5">CCC 489</strain>
    </source>
</reference>
<dbReference type="EMBL" id="SRPY01000725">
    <property type="protein sequence ID" value="KAG5918609.1"/>
    <property type="molecule type" value="Genomic_DNA"/>
</dbReference>
<feature type="region of interest" description="Disordered" evidence="2">
    <location>
        <begin position="442"/>
        <end position="469"/>
    </location>
</feature>
<dbReference type="GO" id="GO:0000796">
    <property type="term" value="C:condensin complex"/>
    <property type="evidence" value="ECO:0007669"/>
    <property type="project" value="TreeGrafter"/>
</dbReference>
<dbReference type="InterPro" id="IPR056703">
    <property type="entry name" value="DUF7801"/>
</dbReference>
<feature type="region of interest" description="Disordered" evidence="2">
    <location>
        <begin position="891"/>
        <end position="911"/>
    </location>
</feature>
<name>A0A8K0NFI4_9HYPO</name>
<dbReference type="GO" id="GO:0000793">
    <property type="term" value="C:condensed chromosome"/>
    <property type="evidence" value="ECO:0007669"/>
    <property type="project" value="TreeGrafter"/>
</dbReference>
<feature type="coiled-coil region" evidence="1">
    <location>
        <begin position="264"/>
        <end position="291"/>
    </location>
</feature>
<dbReference type="OrthoDB" id="5569911at2759"/>
<keyword evidence="6" id="KW-1185">Reference proteome</keyword>
<comment type="caution">
    <text evidence="5">The sequence shown here is derived from an EMBL/GenBank/DDBJ whole genome shotgun (WGS) entry which is preliminary data.</text>
</comment>
<evidence type="ECO:0000256" key="2">
    <source>
        <dbReference type="SAM" id="MobiDB-lite"/>
    </source>
</evidence>
<accession>A0A8K0NFI4</accession>